<comment type="catalytic activity">
    <reaction evidence="7 8">
        <text>CMP + ATP = CDP + ADP</text>
        <dbReference type="Rhea" id="RHEA:11600"/>
        <dbReference type="ChEBI" id="CHEBI:30616"/>
        <dbReference type="ChEBI" id="CHEBI:58069"/>
        <dbReference type="ChEBI" id="CHEBI:60377"/>
        <dbReference type="ChEBI" id="CHEBI:456216"/>
        <dbReference type="EC" id="2.7.4.25"/>
    </reaction>
</comment>
<keyword evidence="8" id="KW-0963">Cytoplasm</keyword>
<keyword evidence="2 8" id="KW-0808">Transferase</keyword>
<keyword evidence="11" id="KW-1185">Reference proteome</keyword>
<organism evidence="10 11">
    <name type="scientific">Terricaulis silvestris</name>
    <dbReference type="NCBI Taxonomy" id="2686094"/>
    <lineage>
        <taxon>Bacteria</taxon>
        <taxon>Pseudomonadati</taxon>
        <taxon>Pseudomonadota</taxon>
        <taxon>Alphaproteobacteria</taxon>
        <taxon>Caulobacterales</taxon>
        <taxon>Caulobacteraceae</taxon>
        <taxon>Terricaulis</taxon>
    </lineage>
</organism>
<gene>
    <name evidence="8 10" type="primary">cmk</name>
    <name evidence="10" type="ORF">DSM104635_03501</name>
</gene>
<evidence type="ECO:0000313" key="10">
    <source>
        <dbReference type="EMBL" id="QGZ96640.1"/>
    </source>
</evidence>
<feature type="domain" description="Cytidylate kinase" evidence="9">
    <location>
        <begin position="3"/>
        <end position="202"/>
    </location>
</feature>
<evidence type="ECO:0000259" key="9">
    <source>
        <dbReference type="Pfam" id="PF02224"/>
    </source>
</evidence>
<dbReference type="GO" id="GO:0036431">
    <property type="term" value="F:dCMP kinase activity"/>
    <property type="evidence" value="ECO:0007669"/>
    <property type="project" value="InterPro"/>
</dbReference>
<dbReference type="KEGG" id="tsv:DSM104635_03501"/>
<reference evidence="11" key="1">
    <citation type="submission" date="2019-12" db="EMBL/GenBank/DDBJ databases">
        <title>Complete genome of Terracaulis silvestris 0127_4.</title>
        <authorList>
            <person name="Vieira S."/>
            <person name="Riedel T."/>
            <person name="Sproer C."/>
            <person name="Pascual J."/>
            <person name="Boedeker C."/>
            <person name="Overmann J."/>
        </authorList>
    </citation>
    <scope>NUCLEOTIDE SEQUENCE [LARGE SCALE GENOMIC DNA]</scope>
    <source>
        <strain evidence="11">0127_4</strain>
    </source>
</reference>
<evidence type="ECO:0000256" key="5">
    <source>
        <dbReference type="ARBA" id="ARBA00022840"/>
    </source>
</evidence>
<comment type="similarity">
    <text evidence="1 8">Belongs to the cytidylate kinase family. Type 1 subfamily.</text>
</comment>
<evidence type="ECO:0000313" key="11">
    <source>
        <dbReference type="Proteomes" id="UP000431269"/>
    </source>
</evidence>
<evidence type="ECO:0000256" key="1">
    <source>
        <dbReference type="ARBA" id="ARBA00009427"/>
    </source>
</evidence>
<keyword evidence="5 8" id="KW-0067">ATP-binding</keyword>
<feature type="binding site" evidence="8">
    <location>
        <begin position="7"/>
        <end position="15"/>
    </location>
    <ligand>
        <name>ATP</name>
        <dbReference type="ChEBI" id="CHEBI:30616"/>
    </ligand>
</feature>
<dbReference type="InterPro" id="IPR011994">
    <property type="entry name" value="Cytidylate_kinase_dom"/>
</dbReference>
<dbReference type="Gene3D" id="3.40.50.300">
    <property type="entry name" value="P-loop containing nucleotide triphosphate hydrolases"/>
    <property type="match status" value="1"/>
</dbReference>
<protein>
    <recommendedName>
        <fullName evidence="8">Cytidylate kinase</fullName>
        <shortName evidence="8">CK</shortName>
        <ecNumber evidence="8">2.7.4.25</ecNumber>
    </recommendedName>
    <alternativeName>
        <fullName evidence="8">Cytidine monophosphate kinase</fullName>
        <shortName evidence="8">CMP kinase</shortName>
    </alternativeName>
</protein>
<dbReference type="SUPFAM" id="SSF52540">
    <property type="entry name" value="P-loop containing nucleoside triphosphate hydrolases"/>
    <property type="match status" value="1"/>
</dbReference>
<dbReference type="GO" id="GO:0005737">
    <property type="term" value="C:cytoplasm"/>
    <property type="evidence" value="ECO:0007669"/>
    <property type="project" value="UniProtKB-SubCell"/>
</dbReference>
<dbReference type="GO" id="GO:0005524">
    <property type="term" value="F:ATP binding"/>
    <property type="evidence" value="ECO:0007669"/>
    <property type="project" value="UniProtKB-UniRule"/>
</dbReference>
<dbReference type="EC" id="2.7.4.25" evidence="8"/>
<dbReference type="RefSeq" id="WP_158767419.1">
    <property type="nucleotide sequence ID" value="NZ_CP047045.1"/>
</dbReference>
<accession>A0A6I6MMV2</accession>
<keyword evidence="3 8" id="KW-0547">Nucleotide-binding</keyword>
<dbReference type="CDD" id="cd02020">
    <property type="entry name" value="CMPK"/>
    <property type="match status" value="1"/>
</dbReference>
<evidence type="ECO:0000256" key="8">
    <source>
        <dbReference type="HAMAP-Rule" id="MF_00238"/>
    </source>
</evidence>
<dbReference type="InterPro" id="IPR003136">
    <property type="entry name" value="Cytidylate_kin"/>
</dbReference>
<proteinExistence type="inferred from homology"/>
<evidence type="ECO:0000256" key="3">
    <source>
        <dbReference type="ARBA" id="ARBA00022741"/>
    </source>
</evidence>
<dbReference type="NCBIfam" id="TIGR00017">
    <property type="entry name" value="cmk"/>
    <property type="match status" value="1"/>
</dbReference>
<name>A0A6I6MMV2_9CAUL</name>
<dbReference type="GO" id="GO:0006220">
    <property type="term" value="P:pyrimidine nucleotide metabolic process"/>
    <property type="evidence" value="ECO:0007669"/>
    <property type="project" value="UniProtKB-UniRule"/>
</dbReference>
<evidence type="ECO:0000256" key="4">
    <source>
        <dbReference type="ARBA" id="ARBA00022777"/>
    </source>
</evidence>
<comment type="subcellular location">
    <subcellularLocation>
        <location evidence="8">Cytoplasm</location>
    </subcellularLocation>
</comment>
<evidence type="ECO:0000256" key="6">
    <source>
        <dbReference type="ARBA" id="ARBA00047615"/>
    </source>
</evidence>
<dbReference type="Proteomes" id="UP000431269">
    <property type="component" value="Chromosome"/>
</dbReference>
<keyword evidence="4 8" id="KW-0418">Kinase</keyword>
<dbReference type="AlphaFoldDB" id="A0A6I6MMV2"/>
<sequence>MIIAIDGPTASGKGTVAAGVARHYGLKRLDTGALYRAVGLAVIDVGGNPSDEAAAVAAAKALDLTAIDETRIRSSAAGLAASKVASQPAVRAALLAAQRAFAADPAGAVLDGRDIGTVICPDADVKLFVTADLPVRTERRLNELRSRGEQISFEELQAQIAERDRRDTSRADAPLRQAEGAHLLDTTHLSIEGAVEAACRLIDAALARPGA</sequence>
<dbReference type="Pfam" id="PF02224">
    <property type="entry name" value="Cytidylate_kin"/>
    <property type="match status" value="1"/>
</dbReference>
<evidence type="ECO:0000256" key="2">
    <source>
        <dbReference type="ARBA" id="ARBA00022679"/>
    </source>
</evidence>
<evidence type="ECO:0000256" key="7">
    <source>
        <dbReference type="ARBA" id="ARBA00048478"/>
    </source>
</evidence>
<comment type="catalytic activity">
    <reaction evidence="6 8">
        <text>dCMP + ATP = dCDP + ADP</text>
        <dbReference type="Rhea" id="RHEA:25094"/>
        <dbReference type="ChEBI" id="CHEBI:30616"/>
        <dbReference type="ChEBI" id="CHEBI:57566"/>
        <dbReference type="ChEBI" id="CHEBI:58593"/>
        <dbReference type="ChEBI" id="CHEBI:456216"/>
        <dbReference type="EC" id="2.7.4.25"/>
    </reaction>
</comment>
<dbReference type="EMBL" id="CP047045">
    <property type="protein sequence ID" value="QGZ96640.1"/>
    <property type="molecule type" value="Genomic_DNA"/>
</dbReference>
<dbReference type="InterPro" id="IPR027417">
    <property type="entry name" value="P-loop_NTPase"/>
</dbReference>
<dbReference type="HAMAP" id="MF_00238">
    <property type="entry name" value="Cytidyl_kinase_type1"/>
    <property type="match status" value="1"/>
</dbReference>